<dbReference type="AlphaFoldDB" id="A0A5C6TUB3"/>
<dbReference type="RefSeq" id="WP_147043450.1">
    <property type="nucleotide sequence ID" value="NZ_BAABIR010000001.1"/>
</dbReference>
<dbReference type="GO" id="GO:0016853">
    <property type="term" value="F:isomerase activity"/>
    <property type="evidence" value="ECO:0007669"/>
    <property type="project" value="UniProtKB-KW"/>
</dbReference>
<dbReference type="SUPFAM" id="SSF51658">
    <property type="entry name" value="Xylose isomerase-like"/>
    <property type="match status" value="1"/>
</dbReference>
<dbReference type="Pfam" id="PF01261">
    <property type="entry name" value="AP_endonuc_2"/>
    <property type="match status" value="1"/>
</dbReference>
<name>A0A5C6TUB3_9SPHN</name>
<organism evidence="2 3">
    <name type="scientific">Allosphingosinicella ginsenosidimutans</name>
    <dbReference type="NCBI Taxonomy" id="1176539"/>
    <lineage>
        <taxon>Bacteria</taxon>
        <taxon>Pseudomonadati</taxon>
        <taxon>Pseudomonadota</taxon>
        <taxon>Alphaproteobacteria</taxon>
        <taxon>Sphingomonadales</taxon>
        <taxon>Sphingomonadaceae</taxon>
        <taxon>Allosphingosinicella</taxon>
    </lineage>
</organism>
<sequence length="266" mass="27827">MPNPIALASGVLPEFDVEVTIDSAARAGFGSVGLWIEPDKWTPRKVTAVRSALRAHGLSAIDAEVVRLVAGPLPPAQRRMVEIAAEVGAANVLVVGQDPDLPGVADAFAQMCALGETCGVRIALEFMLFSSVRTLDDAIAIVRGAGSPAAALLIDPLHLDRAGYAPGDVAALPGEWLPYAQFCDAPAARLDRDDHVGLLAEARDDRALPGEGVLPLRALLGALPPDIPLSIELRSKELRDAFPDPVERAAAVERATSRFLGAGAMA</sequence>
<evidence type="ECO:0000313" key="2">
    <source>
        <dbReference type="EMBL" id="TXC64044.1"/>
    </source>
</evidence>
<keyword evidence="2" id="KW-0413">Isomerase</keyword>
<keyword evidence="3" id="KW-1185">Reference proteome</keyword>
<feature type="domain" description="Xylose isomerase-like TIM barrel" evidence="1">
    <location>
        <begin position="22"/>
        <end position="237"/>
    </location>
</feature>
<accession>A0A5C6TUB3</accession>
<evidence type="ECO:0000259" key="1">
    <source>
        <dbReference type="Pfam" id="PF01261"/>
    </source>
</evidence>
<dbReference type="Proteomes" id="UP000321249">
    <property type="component" value="Unassembled WGS sequence"/>
</dbReference>
<dbReference type="OrthoDB" id="9072761at2"/>
<dbReference type="EMBL" id="VOQQ01000001">
    <property type="protein sequence ID" value="TXC64044.1"/>
    <property type="molecule type" value="Genomic_DNA"/>
</dbReference>
<evidence type="ECO:0000313" key="3">
    <source>
        <dbReference type="Proteomes" id="UP000321249"/>
    </source>
</evidence>
<dbReference type="InterPro" id="IPR013022">
    <property type="entry name" value="Xyl_isomerase-like_TIM-brl"/>
</dbReference>
<comment type="caution">
    <text evidence="2">The sequence shown here is derived from an EMBL/GenBank/DDBJ whole genome shotgun (WGS) entry which is preliminary data.</text>
</comment>
<dbReference type="Gene3D" id="3.20.20.150">
    <property type="entry name" value="Divalent-metal-dependent TIM barrel enzymes"/>
    <property type="match status" value="1"/>
</dbReference>
<dbReference type="InterPro" id="IPR036237">
    <property type="entry name" value="Xyl_isomerase-like_sf"/>
</dbReference>
<reference evidence="2 3" key="1">
    <citation type="journal article" date="2015" name="J. Microbiol.">
        <title>Sphingosinicella ginsenosidimutans sp. nov., with ginsenoside converting activity.</title>
        <authorList>
            <person name="Kim J.K."/>
            <person name="Kang M.S."/>
            <person name="Park S.C."/>
            <person name="Kim K.M."/>
            <person name="Choi K."/>
            <person name="Yoon M.H."/>
            <person name="Im W.T."/>
        </authorList>
    </citation>
    <scope>NUCLEOTIDE SEQUENCE [LARGE SCALE GENOMIC DNA]</scope>
    <source>
        <strain evidence="2 3">BS-11</strain>
    </source>
</reference>
<gene>
    <name evidence="2" type="ORF">FRZ32_10465</name>
</gene>
<proteinExistence type="predicted"/>
<dbReference type="PANTHER" id="PTHR12110:SF48">
    <property type="entry name" value="BLL3656 PROTEIN"/>
    <property type="match status" value="1"/>
</dbReference>
<protein>
    <submittedName>
        <fullName evidence="2">Sugar phosphate isomerase/epimerase</fullName>
    </submittedName>
</protein>
<dbReference type="PANTHER" id="PTHR12110">
    <property type="entry name" value="HYDROXYPYRUVATE ISOMERASE"/>
    <property type="match status" value="1"/>
</dbReference>
<dbReference type="InterPro" id="IPR050312">
    <property type="entry name" value="IolE/XylAMocC-like"/>
</dbReference>